<feature type="region of interest" description="Disordered" evidence="1">
    <location>
        <begin position="1"/>
        <end position="24"/>
    </location>
</feature>
<evidence type="ECO:0000256" key="1">
    <source>
        <dbReference type="SAM" id="MobiDB-lite"/>
    </source>
</evidence>
<proteinExistence type="predicted"/>
<evidence type="ECO:0008006" key="3">
    <source>
        <dbReference type="Google" id="ProtNLM"/>
    </source>
</evidence>
<evidence type="ECO:0000313" key="2">
    <source>
        <dbReference type="EMBL" id="GFC55504.1"/>
    </source>
</evidence>
<gene>
    <name evidence="2" type="ORF">Tci_827474</name>
</gene>
<comment type="caution">
    <text evidence="2">The sequence shown here is derived from an EMBL/GenBank/DDBJ whole genome shotgun (WGS) entry which is preliminary data.</text>
</comment>
<sequence length="253" mass="29087">MDHNIDFSGSNQIQNPQYPDVQENPLTNDEFEAFMKANDDKINNLETEFDYFQKQCEQMQDDLLNQMRNFIQNFQNGPPGEDKEHEATTDTELLSTKDIHPLAIQEPPRESDICQLIEKCCVEASEEQKQKMEDTMLDLVKICHHKQFLCIHDDVDNLIESALDSKLLSINSINSQLAPILSTKELEHLLSMGYEHISITPETESDEVTESNAENLLPIPNECEVALEDKRECDLLISVYDDDFENIEYVEAS</sequence>
<dbReference type="EMBL" id="BKCJ010965522">
    <property type="protein sequence ID" value="GFC55504.1"/>
    <property type="molecule type" value="Genomic_DNA"/>
</dbReference>
<reference evidence="2" key="1">
    <citation type="journal article" date="2019" name="Sci. Rep.">
        <title>Draft genome of Tanacetum cinerariifolium, the natural source of mosquito coil.</title>
        <authorList>
            <person name="Yamashiro T."/>
            <person name="Shiraishi A."/>
            <person name="Satake H."/>
            <person name="Nakayama K."/>
        </authorList>
    </citation>
    <scope>NUCLEOTIDE SEQUENCE</scope>
</reference>
<feature type="non-terminal residue" evidence="2">
    <location>
        <position position="253"/>
    </location>
</feature>
<feature type="compositionally biased region" description="Polar residues" evidence="1">
    <location>
        <begin position="7"/>
        <end position="17"/>
    </location>
</feature>
<dbReference type="AlphaFoldDB" id="A0A699Q3V5"/>
<name>A0A699Q3V5_TANCI</name>
<protein>
    <recommendedName>
        <fullName evidence="3">Reverse transcriptase domain-containing protein</fullName>
    </recommendedName>
</protein>
<accession>A0A699Q3V5</accession>
<organism evidence="2">
    <name type="scientific">Tanacetum cinerariifolium</name>
    <name type="common">Dalmatian daisy</name>
    <name type="synonym">Chrysanthemum cinerariifolium</name>
    <dbReference type="NCBI Taxonomy" id="118510"/>
    <lineage>
        <taxon>Eukaryota</taxon>
        <taxon>Viridiplantae</taxon>
        <taxon>Streptophyta</taxon>
        <taxon>Embryophyta</taxon>
        <taxon>Tracheophyta</taxon>
        <taxon>Spermatophyta</taxon>
        <taxon>Magnoliopsida</taxon>
        <taxon>eudicotyledons</taxon>
        <taxon>Gunneridae</taxon>
        <taxon>Pentapetalae</taxon>
        <taxon>asterids</taxon>
        <taxon>campanulids</taxon>
        <taxon>Asterales</taxon>
        <taxon>Asteraceae</taxon>
        <taxon>Asteroideae</taxon>
        <taxon>Anthemideae</taxon>
        <taxon>Anthemidinae</taxon>
        <taxon>Tanacetum</taxon>
    </lineage>
</organism>